<feature type="domain" description="eCIS core" evidence="1">
    <location>
        <begin position="12"/>
        <end position="77"/>
    </location>
</feature>
<evidence type="ECO:0000313" key="3">
    <source>
        <dbReference type="Proteomes" id="UP000008560"/>
    </source>
</evidence>
<dbReference type="InterPro" id="IPR025295">
    <property type="entry name" value="eCIS_core_dom"/>
</dbReference>
<organism evidence="2 3">
    <name type="scientific">Bacteroides fragilis (strain 638R)</name>
    <dbReference type="NCBI Taxonomy" id="862962"/>
    <lineage>
        <taxon>Bacteria</taxon>
        <taxon>Pseudomonadati</taxon>
        <taxon>Bacteroidota</taxon>
        <taxon>Bacteroidia</taxon>
        <taxon>Bacteroidales</taxon>
        <taxon>Bacteroidaceae</taxon>
        <taxon>Bacteroides</taxon>
    </lineage>
</organism>
<dbReference type="Proteomes" id="UP000008560">
    <property type="component" value="Chromosome"/>
</dbReference>
<dbReference type="EMBL" id="FQ312004">
    <property type="protein sequence ID" value="CBW23393.1"/>
    <property type="molecule type" value="Genomic_DNA"/>
</dbReference>
<dbReference type="PATRIC" id="fig|862962.3.peg.2988"/>
<dbReference type="KEGG" id="bfg:BF638R_2907"/>
<reference evidence="2 3" key="1">
    <citation type="journal article" date="2010" name="Microbiology">
        <title>Twenty-eight divergent polysaccharide loci specifying within- and amongst-strain capsule diversity in three strains of Bacteroides fragilis.</title>
        <authorList>
            <person name="Patrick S."/>
            <person name="Blakely G.W."/>
            <person name="Houston S."/>
            <person name="Moore J."/>
            <person name="Abratt V.R."/>
            <person name="Bertalan M."/>
            <person name="Cerdeno-Tarraga A.M."/>
            <person name="Quail M.A."/>
            <person name="Corton N."/>
            <person name="Corton C."/>
            <person name="Bignell A."/>
            <person name="Barron A."/>
            <person name="Clark L."/>
            <person name="Bentley S.D."/>
            <person name="Parkhill J."/>
        </authorList>
    </citation>
    <scope>NUCLEOTIDE SEQUENCE [LARGE SCALE GENOMIC DNA]</scope>
    <source>
        <strain evidence="2 3">638R</strain>
    </source>
</reference>
<dbReference type="AlphaFoldDB" id="E1WS63"/>
<dbReference type="HOGENOM" id="CLU_677321_0_0_10"/>
<evidence type="ECO:0000313" key="2">
    <source>
        <dbReference type="EMBL" id="CBW23393.1"/>
    </source>
</evidence>
<evidence type="ECO:0000259" key="1">
    <source>
        <dbReference type="Pfam" id="PF13699"/>
    </source>
</evidence>
<gene>
    <name evidence="2" type="ordered locus">BF638R_2907</name>
</gene>
<protein>
    <recommendedName>
        <fullName evidence="1">eCIS core domain-containing protein</fullName>
    </recommendedName>
</protein>
<sequence length="406" mass="45537">MIMWNDENVGGLPEQLKAGIEALSKFKMDDVKVHYNSAQPEKLNARAYTQGVHIYLGPNQEEHLPHEAWHVVQQKQGRVNPTRFIDGKPVNDDPELEAEATRMGTEAQHVSPGASSSLSLRDVEISTDVIQFLSIDTNEGIFTYDLRATPGESGVTMKLSFRPKNMNIGDVIGLVQIVKSTAPVETIDRDLKTFNGYAIDSQSNNPIYGSGYLNESEGLEETTLLDNTKSSLYRMEEECCSFKITEAFIFDKPCLPSDKYKGKEVKFETYAINLKNQNCLGSVKWYYGFDSDGNLLGLDSVEKNEDYSNYNVLTAWWNTFGVIRNNIEVRFNSAARADEDLRDGEFYVIKPKGSTRPDANTHFTVLQNRLCDSSGLLEVNTAMGKCKAKVDFNTCAYPIVQLQPLQ</sequence>
<proteinExistence type="predicted"/>
<dbReference type="Pfam" id="PF13699">
    <property type="entry name" value="eCIS_core"/>
    <property type="match status" value="1"/>
</dbReference>
<name>E1WS63_BACF6</name>
<accession>E1WS63</accession>